<dbReference type="GO" id="GO:0008810">
    <property type="term" value="F:cellulase activity"/>
    <property type="evidence" value="ECO:0007669"/>
    <property type="project" value="UniProtKB-EC"/>
</dbReference>
<proteinExistence type="inferred from homology"/>
<dbReference type="Pfam" id="PF00759">
    <property type="entry name" value="Glyco_hydro_9"/>
    <property type="match status" value="1"/>
</dbReference>
<dbReference type="SUPFAM" id="SSF48208">
    <property type="entry name" value="Six-hairpin glycosidases"/>
    <property type="match status" value="1"/>
</dbReference>
<keyword evidence="11" id="KW-1133">Transmembrane helix</keyword>
<feature type="compositionally biased region" description="Polar residues" evidence="10">
    <location>
        <begin position="1"/>
        <end position="10"/>
    </location>
</feature>
<keyword evidence="14" id="KW-1185">Reference proteome</keyword>
<dbReference type="STRING" id="1590841.A0A2R6QYM7"/>
<dbReference type="Proteomes" id="UP000241394">
    <property type="component" value="Chromosome LG11"/>
</dbReference>
<reference evidence="13 14" key="1">
    <citation type="submission" date="2017-07" db="EMBL/GenBank/DDBJ databases">
        <title>An improved, manually edited Actinidia chinensis var. chinensis (kiwifruit) genome highlights the challenges associated with draft genomes and gene prediction in plants.</title>
        <authorList>
            <person name="Pilkington S."/>
            <person name="Crowhurst R."/>
            <person name="Hilario E."/>
            <person name="Nardozza S."/>
            <person name="Fraser L."/>
            <person name="Peng Y."/>
            <person name="Gunaseelan K."/>
            <person name="Simpson R."/>
            <person name="Tahir J."/>
            <person name="Deroles S."/>
            <person name="Templeton K."/>
            <person name="Luo Z."/>
            <person name="Davy M."/>
            <person name="Cheng C."/>
            <person name="Mcneilage M."/>
            <person name="Scaglione D."/>
            <person name="Liu Y."/>
            <person name="Zhang Q."/>
            <person name="Datson P."/>
            <person name="De Silva N."/>
            <person name="Gardiner S."/>
            <person name="Bassett H."/>
            <person name="Chagne D."/>
            <person name="Mccallum J."/>
            <person name="Dzierzon H."/>
            <person name="Deng C."/>
            <person name="Wang Y.-Y."/>
            <person name="Barron N."/>
            <person name="Manako K."/>
            <person name="Bowen J."/>
            <person name="Foster T."/>
            <person name="Erridge Z."/>
            <person name="Tiffin H."/>
            <person name="Waite C."/>
            <person name="Davies K."/>
            <person name="Grierson E."/>
            <person name="Laing W."/>
            <person name="Kirk R."/>
            <person name="Chen X."/>
            <person name="Wood M."/>
            <person name="Montefiori M."/>
            <person name="Brummell D."/>
            <person name="Schwinn K."/>
            <person name="Catanach A."/>
            <person name="Fullerton C."/>
            <person name="Li D."/>
            <person name="Meiyalaghan S."/>
            <person name="Nieuwenhuizen N."/>
            <person name="Read N."/>
            <person name="Prakash R."/>
            <person name="Hunter D."/>
            <person name="Zhang H."/>
            <person name="Mckenzie M."/>
            <person name="Knabel M."/>
            <person name="Harris A."/>
            <person name="Allan A."/>
            <person name="Chen A."/>
            <person name="Janssen B."/>
            <person name="Plunkett B."/>
            <person name="Dwamena C."/>
            <person name="Voogd C."/>
            <person name="Leif D."/>
            <person name="Lafferty D."/>
            <person name="Souleyre E."/>
            <person name="Varkonyi-Gasic E."/>
            <person name="Gambi F."/>
            <person name="Hanley J."/>
            <person name="Yao J.-L."/>
            <person name="Cheung J."/>
            <person name="David K."/>
            <person name="Warren B."/>
            <person name="Marsh K."/>
            <person name="Snowden K."/>
            <person name="Lin-Wang K."/>
            <person name="Brian L."/>
            <person name="Martinez-Sanchez M."/>
            <person name="Wang M."/>
            <person name="Ileperuma N."/>
            <person name="Macnee N."/>
            <person name="Campin R."/>
            <person name="Mcatee P."/>
            <person name="Drummond R."/>
            <person name="Espley R."/>
            <person name="Ireland H."/>
            <person name="Wu R."/>
            <person name="Atkinson R."/>
            <person name="Karunairetnam S."/>
            <person name="Bulley S."/>
            <person name="Chunkath S."/>
            <person name="Hanley Z."/>
            <person name="Storey R."/>
            <person name="Thrimawithana A."/>
            <person name="Thomson S."/>
            <person name="David C."/>
            <person name="Testolin R."/>
        </authorList>
    </citation>
    <scope>NUCLEOTIDE SEQUENCE [LARGE SCALE GENOMIC DNA]</scope>
    <source>
        <strain evidence="14">cv. Red5</strain>
        <tissue evidence="13">Young leaf</tissue>
    </source>
</reference>
<evidence type="ECO:0000256" key="7">
    <source>
        <dbReference type="ARBA" id="ARBA00023326"/>
    </source>
</evidence>
<feature type="transmembrane region" description="Helical" evidence="11">
    <location>
        <begin position="87"/>
        <end position="108"/>
    </location>
</feature>
<dbReference type="InterPro" id="IPR001701">
    <property type="entry name" value="Glyco_hydro_9"/>
</dbReference>
<evidence type="ECO:0000256" key="1">
    <source>
        <dbReference type="ARBA" id="ARBA00000966"/>
    </source>
</evidence>
<dbReference type="InParanoid" id="A0A2R6QYM7"/>
<dbReference type="EC" id="3.2.1.4" evidence="9"/>
<feature type="compositionally biased region" description="Pro residues" evidence="10">
    <location>
        <begin position="11"/>
        <end position="20"/>
    </location>
</feature>
<evidence type="ECO:0000256" key="9">
    <source>
        <dbReference type="RuleBase" id="RU361166"/>
    </source>
</evidence>
<sequence>MPDSKYSSLGSPPPPTTYPDPHAPVIFVHTISEAGRLLPSSSRWNSIELAFNLFPQSSSAPDSLPPRFSKSVDFNLVIRDKKYFKRFVCVAASLVLAVVVLVLVLKLLPHKHHHHGSSKNLRLALGQALVFFDAQKSGYFPKNNLVNFRGDSGTHDGNTSSIKTDLIGGFYDSGNNIKFSFPTAYTITLLSWTVLEYHQKYADIGELEHVKDIVKWGSDYLLKIFVPPNTNTSEKATLYSQVGSTVNDTKVETDLTCWQRPEDMTYPRSVSVCDATATDLAAEVVAALSAASLVFKQDKDYSEKLVKSAEELFDLAMKVDTKQQTTYTSIPDCGGQARLFYNSSGCKDELVWGGTWLFFATGNESYLRYATGGFAVAEEEEIVSEKGVFDWNNKLTASAVLLTRLRFFRDLGYPYEAALGSSSNRTDLLMCSYVSGPGFNKTDGGLMMLKPGYGAPLQYAVTASFLSKLYSDYLDLLRRSGSSCATSSFSLDMLRSFSLSQVDYILGDNPMKMSYVVGFGDKYPNQVHHRAASIPWDGKWHSCAEGERWLHSKEANPNQLLGAMVAGPDQNDVFLDQRDQPQFTEPSLSGNAGLVAALIALHEPRRRSSDSNGASLGIDKMGMFENIHLITSTL</sequence>
<keyword evidence="6 8" id="KW-0326">Glycosidase</keyword>
<dbReference type="PANTHER" id="PTHR22298">
    <property type="entry name" value="ENDO-1,4-BETA-GLUCANASE"/>
    <property type="match status" value="1"/>
</dbReference>
<dbReference type="InterPro" id="IPR008928">
    <property type="entry name" value="6-hairpin_glycosidase_sf"/>
</dbReference>
<evidence type="ECO:0000256" key="11">
    <source>
        <dbReference type="SAM" id="Phobius"/>
    </source>
</evidence>
<gene>
    <name evidence="13" type="ORF">CEY00_Acc12267</name>
</gene>
<evidence type="ECO:0000256" key="10">
    <source>
        <dbReference type="SAM" id="MobiDB-lite"/>
    </source>
</evidence>
<dbReference type="Gramene" id="PSS17482">
    <property type="protein sequence ID" value="PSS17482"/>
    <property type="gene ID" value="CEY00_Acc12267"/>
</dbReference>
<evidence type="ECO:0000256" key="8">
    <source>
        <dbReference type="PROSITE-ProRule" id="PRU10059"/>
    </source>
</evidence>
<name>A0A2R6QYM7_ACTCC</name>
<keyword evidence="11" id="KW-0812">Transmembrane</keyword>
<feature type="region of interest" description="Disordered" evidence="10">
    <location>
        <begin position="1"/>
        <end position="20"/>
    </location>
</feature>
<dbReference type="OMA" id="VWGGTWL"/>
<keyword evidence="4 9" id="KW-0136">Cellulose degradation</keyword>
<dbReference type="InterPro" id="IPR012341">
    <property type="entry name" value="6hp_glycosidase-like_sf"/>
</dbReference>
<feature type="domain" description="Glycoside hydrolase family 9" evidence="12">
    <location>
        <begin position="124"/>
        <end position="598"/>
    </location>
</feature>
<dbReference type="EMBL" id="NKQK01000011">
    <property type="protein sequence ID" value="PSS17482.1"/>
    <property type="molecule type" value="Genomic_DNA"/>
</dbReference>
<evidence type="ECO:0000256" key="2">
    <source>
        <dbReference type="ARBA" id="ARBA00007072"/>
    </source>
</evidence>
<dbReference type="AlphaFoldDB" id="A0A2R6QYM7"/>
<comment type="catalytic activity">
    <reaction evidence="1 9">
        <text>Endohydrolysis of (1-&gt;4)-beta-D-glucosidic linkages in cellulose, lichenin and cereal beta-D-glucans.</text>
        <dbReference type="EC" id="3.2.1.4"/>
    </reaction>
</comment>
<evidence type="ECO:0000313" key="13">
    <source>
        <dbReference type="EMBL" id="PSS17482.1"/>
    </source>
</evidence>
<dbReference type="PROSITE" id="PS00592">
    <property type="entry name" value="GH9_2"/>
    <property type="match status" value="1"/>
</dbReference>
<organism evidence="13 14">
    <name type="scientific">Actinidia chinensis var. chinensis</name>
    <name type="common">Chinese soft-hair kiwi</name>
    <dbReference type="NCBI Taxonomy" id="1590841"/>
    <lineage>
        <taxon>Eukaryota</taxon>
        <taxon>Viridiplantae</taxon>
        <taxon>Streptophyta</taxon>
        <taxon>Embryophyta</taxon>
        <taxon>Tracheophyta</taxon>
        <taxon>Spermatophyta</taxon>
        <taxon>Magnoliopsida</taxon>
        <taxon>eudicotyledons</taxon>
        <taxon>Gunneridae</taxon>
        <taxon>Pentapetalae</taxon>
        <taxon>asterids</taxon>
        <taxon>Ericales</taxon>
        <taxon>Actinidiaceae</taxon>
        <taxon>Actinidia</taxon>
    </lineage>
</organism>
<evidence type="ECO:0000256" key="5">
    <source>
        <dbReference type="ARBA" id="ARBA00023277"/>
    </source>
</evidence>
<evidence type="ECO:0000256" key="6">
    <source>
        <dbReference type="ARBA" id="ARBA00023295"/>
    </source>
</evidence>
<evidence type="ECO:0000256" key="4">
    <source>
        <dbReference type="ARBA" id="ARBA00023001"/>
    </source>
</evidence>
<keyword evidence="5 8" id="KW-0119">Carbohydrate metabolism</keyword>
<dbReference type="OrthoDB" id="10257085at2759"/>
<evidence type="ECO:0000256" key="3">
    <source>
        <dbReference type="ARBA" id="ARBA00022801"/>
    </source>
</evidence>
<evidence type="ECO:0000313" key="14">
    <source>
        <dbReference type="Proteomes" id="UP000241394"/>
    </source>
</evidence>
<keyword evidence="11" id="KW-0472">Membrane</keyword>
<protein>
    <recommendedName>
        <fullName evidence="9">Endoglucanase</fullName>
        <ecNumber evidence="9">3.2.1.4</ecNumber>
    </recommendedName>
</protein>
<keyword evidence="3 8" id="KW-0378">Hydrolase</keyword>
<accession>A0A2R6QYM7</accession>
<comment type="similarity">
    <text evidence="2 8 9">Belongs to the glycosyl hydrolase 9 (cellulase E) family.</text>
</comment>
<evidence type="ECO:0000259" key="12">
    <source>
        <dbReference type="Pfam" id="PF00759"/>
    </source>
</evidence>
<comment type="caution">
    <text evidence="13">The sequence shown here is derived from an EMBL/GenBank/DDBJ whole genome shotgun (WGS) entry which is preliminary data.</text>
</comment>
<keyword evidence="7 8" id="KW-0624">Polysaccharide degradation</keyword>
<dbReference type="InterPro" id="IPR018221">
    <property type="entry name" value="Glyco_hydro_9_His_AS"/>
</dbReference>
<feature type="active site" evidence="8">
    <location>
        <position position="528"/>
    </location>
</feature>
<dbReference type="Gene3D" id="1.50.10.10">
    <property type="match status" value="1"/>
</dbReference>
<reference evidence="14" key="2">
    <citation type="journal article" date="2018" name="BMC Genomics">
        <title>A manually annotated Actinidia chinensis var. chinensis (kiwifruit) genome highlights the challenges associated with draft genomes and gene prediction in plants.</title>
        <authorList>
            <person name="Pilkington S.M."/>
            <person name="Crowhurst R."/>
            <person name="Hilario E."/>
            <person name="Nardozza S."/>
            <person name="Fraser L."/>
            <person name="Peng Y."/>
            <person name="Gunaseelan K."/>
            <person name="Simpson R."/>
            <person name="Tahir J."/>
            <person name="Deroles S.C."/>
            <person name="Templeton K."/>
            <person name="Luo Z."/>
            <person name="Davy M."/>
            <person name="Cheng C."/>
            <person name="McNeilage M."/>
            <person name="Scaglione D."/>
            <person name="Liu Y."/>
            <person name="Zhang Q."/>
            <person name="Datson P."/>
            <person name="De Silva N."/>
            <person name="Gardiner S.E."/>
            <person name="Bassett H."/>
            <person name="Chagne D."/>
            <person name="McCallum J."/>
            <person name="Dzierzon H."/>
            <person name="Deng C."/>
            <person name="Wang Y.Y."/>
            <person name="Barron L."/>
            <person name="Manako K."/>
            <person name="Bowen J."/>
            <person name="Foster T.M."/>
            <person name="Erridge Z.A."/>
            <person name="Tiffin H."/>
            <person name="Waite C.N."/>
            <person name="Davies K.M."/>
            <person name="Grierson E.P."/>
            <person name="Laing W.A."/>
            <person name="Kirk R."/>
            <person name="Chen X."/>
            <person name="Wood M."/>
            <person name="Montefiori M."/>
            <person name="Brummell D.A."/>
            <person name="Schwinn K.E."/>
            <person name="Catanach A."/>
            <person name="Fullerton C."/>
            <person name="Li D."/>
            <person name="Meiyalaghan S."/>
            <person name="Nieuwenhuizen N."/>
            <person name="Read N."/>
            <person name="Prakash R."/>
            <person name="Hunter D."/>
            <person name="Zhang H."/>
            <person name="McKenzie M."/>
            <person name="Knabel M."/>
            <person name="Harris A."/>
            <person name="Allan A.C."/>
            <person name="Gleave A."/>
            <person name="Chen A."/>
            <person name="Janssen B.J."/>
            <person name="Plunkett B."/>
            <person name="Ampomah-Dwamena C."/>
            <person name="Voogd C."/>
            <person name="Leif D."/>
            <person name="Lafferty D."/>
            <person name="Souleyre E.J.F."/>
            <person name="Varkonyi-Gasic E."/>
            <person name="Gambi F."/>
            <person name="Hanley J."/>
            <person name="Yao J.L."/>
            <person name="Cheung J."/>
            <person name="David K.M."/>
            <person name="Warren B."/>
            <person name="Marsh K."/>
            <person name="Snowden K.C."/>
            <person name="Lin-Wang K."/>
            <person name="Brian L."/>
            <person name="Martinez-Sanchez M."/>
            <person name="Wang M."/>
            <person name="Ileperuma N."/>
            <person name="Macnee N."/>
            <person name="Campin R."/>
            <person name="McAtee P."/>
            <person name="Drummond R.S.M."/>
            <person name="Espley R.V."/>
            <person name="Ireland H.S."/>
            <person name="Wu R."/>
            <person name="Atkinson R.G."/>
            <person name="Karunairetnam S."/>
            <person name="Bulley S."/>
            <person name="Chunkath S."/>
            <person name="Hanley Z."/>
            <person name="Storey R."/>
            <person name="Thrimawithana A.H."/>
            <person name="Thomson S."/>
            <person name="David C."/>
            <person name="Testolin R."/>
            <person name="Huang H."/>
            <person name="Hellens R.P."/>
            <person name="Schaffer R.J."/>
        </authorList>
    </citation>
    <scope>NUCLEOTIDE SEQUENCE [LARGE SCALE GENOMIC DNA]</scope>
    <source>
        <strain evidence="14">cv. Red5</strain>
    </source>
</reference>
<dbReference type="GO" id="GO:0030245">
    <property type="term" value="P:cellulose catabolic process"/>
    <property type="evidence" value="ECO:0007669"/>
    <property type="project" value="UniProtKB-KW"/>
</dbReference>